<protein>
    <submittedName>
        <fullName evidence="2">RagB/SusD family nutrient uptake outer membrane protein</fullName>
    </submittedName>
</protein>
<reference evidence="2 3" key="1">
    <citation type="submission" date="2022-02" db="EMBL/GenBank/DDBJ databases">
        <authorList>
            <person name="Min J."/>
        </authorList>
    </citation>
    <scope>NUCLEOTIDE SEQUENCE [LARGE SCALE GENOMIC DNA]</scope>
    <source>
        <strain evidence="2 3">GR10-1</strain>
    </source>
</reference>
<dbReference type="EMBL" id="JAKWBL010000002">
    <property type="protein sequence ID" value="MCH5598600.1"/>
    <property type="molecule type" value="Genomic_DNA"/>
</dbReference>
<evidence type="ECO:0000313" key="2">
    <source>
        <dbReference type="EMBL" id="MCH5598600.1"/>
    </source>
</evidence>
<dbReference type="Proteomes" id="UP001202248">
    <property type="component" value="Unassembled WGS sequence"/>
</dbReference>
<keyword evidence="3" id="KW-1185">Reference proteome</keyword>
<dbReference type="Pfam" id="PF14322">
    <property type="entry name" value="SusD-like_3"/>
    <property type="match status" value="1"/>
</dbReference>
<proteinExistence type="predicted"/>
<name>A0ABS9SJV1_9BACT</name>
<sequence>MNRTKIIIALFVSLVAISCKKYLDIVPDNTLKLENIFNTRENAWEALAKVYSYMPQDDKVHLTSWTLGDEWVGRLDLNNNTGDLRAMRIMRGLQTESDPQLGLWSGTQGGKKLYEAIRQADVFLTNIDQVKDMTETELKDWKAQVKMLKAHYMFLLIERYGPIVIPTVTASAESEKEELFIPRSKVEDCFNYVINLMNEAIPDLKEKANATELGQIDQVVAKAIKAKILFYRASPFFNGNQEYFGDFLDHDGQPFFPYNMTKKNGKPLLMLLTKR</sequence>
<feature type="domain" description="SusD-like N-terminal" evidence="1">
    <location>
        <begin position="111"/>
        <end position="227"/>
    </location>
</feature>
<dbReference type="PROSITE" id="PS51257">
    <property type="entry name" value="PROKAR_LIPOPROTEIN"/>
    <property type="match status" value="1"/>
</dbReference>
<organism evidence="2 3">
    <name type="scientific">Niabella ginsengisoli</name>
    <dbReference type="NCBI Taxonomy" id="522298"/>
    <lineage>
        <taxon>Bacteria</taxon>
        <taxon>Pseudomonadati</taxon>
        <taxon>Bacteroidota</taxon>
        <taxon>Chitinophagia</taxon>
        <taxon>Chitinophagales</taxon>
        <taxon>Chitinophagaceae</taxon>
        <taxon>Niabella</taxon>
    </lineage>
</organism>
<dbReference type="InterPro" id="IPR033985">
    <property type="entry name" value="SusD-like_N"/>
</dbReference>
<accession>A0ABS9SJV1</accession>
<dbReference type="Gene3D" id="1.25.40.390">
    <property type="match status" value="1"/>
</dbReference>
<comment type="caution">
    <text evidence="2">The sequence shown here is derived from an EMBL/GenBank/DDBJ whole genome shotgun (WGS) entry which is preliminary data.</text>
</comment>
<gene>
    <name evidence="2" type="ORF">MKP09_12120</name>
</gene>
<evidence type="ECO:0000313" key="3">
    <source>
        <dbReference type="Proteomes" id="UP001202248"/>
    </source>
</evidence>
<evidence type="ECO:0000259" key="1">
    <source>
        <dbReference type="Pfam" id="PF14322"/>
    </source>
</evidence>
<dbReference type="SUPFAM" id="SSF48452">
    <property type="entry name" value="TPR-like"/>
    <property type="match status" value="1"/>
</dbReference>
<dbReference type="InterPro" id="IPR011990">
    <property type="entry name" value="TPR-like_helical_dom_sf"/>
</dbReference>
<dbReference type="RefSeq" id="WP_240830264.1">
    <property type="nucleotide sequence ID" value="NZ_JAKWBL010000002.1"/>
</dbReference>